<name>M0M3F1_9EURY</name>
<accession>M0M3F1</accession>
<dbReference type="AlphaFoldDB" id="M0M3F1"/>
<dbReference type="RefSeq" id="WP_006672410.1">
    <property type="nucleotide sequence ID" value="NZ_AOMA01000073.1"/>
</dbReference>
<evidence type="ECO:0000313" key="4">
    <source>
        <dbReference type="Proteomes" id="UP000011607"/>
    </source>
</evidence>
<sequence length="100" mass="11012">MARKNENNGNPDSNPGRDPDTDSNRDLPARTERQVDPDEPGGVRPPLESNPGIELDHAHVENDDAPDECALFPRAASEDELVTNWIVAHEGSFVELESVR</sequence>
<organism evidence="3 4">
    <name type="scientific">Halobiforma nitratireducens JCM 10879</name>
    <dbReference type="NCBI Taxonomy" id="1227454"/>
    <lineage>
        <taxon>Archaea</taxon>
        <taxon>Methanobacteriati</taxon>
        <taxon>Methanobacteriota</taxon>
        <taxon>Stenosarchaea group</taxon>
        <taxon>Halobacteria</taxon>
        <taxon>Halobacteriales</taxon>
        <taxon>Natrialbaceae</taxon>
        <taxon>Halobiforma</taxon>
    </lineage>
</organism>
<evidence type="ECO:0000259" key="2">
    <source>
        <dbReference type="Pfam" id="PF24351"/>
    </source>
</evidence>
<dbReference type="EMBL" id="AOMA01000073">
    <property type="protein sequence ID" value="EMA40226.1"/>
    <property type="molecule type" value="Genomic_DNA"/>
</dbReference>
<protein>
    <recommendedName>
        <fullName evidence="2">DUF7511 domain-containing protein</fullName>
    </recommendedName>
</protein>
<dbReference type="eggNOG" id="arCOG06278">
    <property type="taxonomic scope" value="Archaea"/>
</dbReference>
<dbReference type="InterPro" id="IPR055933">
    <property type="entry name" value="DUF7511"/>
</dbReference>
<proteinExistence type="predicted"/>
<dbReference type="Pfam" id="PF24351">
    <property type="entry name" value="DUF7511"/>
    <property type="match status" value="1"/>
</dbReference>
<reference evidence="3 4" key="1">
    <citation type="journal article" date="2014" name="PLoS Genet.">
        <title>Phylogenetically driven sequencing of extremely halophilic archaea reveals strategies for static and dynamic osmo-response.</title>
        <authorList>
            <person name="Becker E.A."/>
            <person name="Seitzer P.M."/>
            <person name="Tritt A."/>
            <person name="Larsen D."/>
            <person name="Krusor M."/>
            <person name="Yao A.I."/>
            <person name="Wu D."/>
            <person name="Madern D."/>
            <person name="Eisen J.A."/>
            <person name="Darling A.E."/>
            <person name="Facciotti M.T."/>
        </authorList>
    </citation>
    <scope>NUCLEOTIDE SEQUENCE [LARGE SCALE GENOMIC DNA]</scope>
    <source>
        <strain evidence="3 4">JCM 10879</strain>
    </source>
</reference>
<dbReference type="OrthoDB" id="186853at2157"/>
<dbReference type="Proteomes" id="UP000011607">
    <property type="component" value="Unassembled WGS sequence"/>
</dbReference>
<comment type="caution">
    <text evidence="3">The sequence shown here is derived from an EMBL/GenBank/DDBJ whole genome shotgun (WGS) entry which is preliminary data.</text>
</comment>
<evidence type="ECO:0000313" key="3">
    <source>
        <dbReference type="EMBL" id="EMA40226.1"/>
    </source>
</evidence>
<feature type="compositionally biased region" description="Basic and acidic residues" evidence="1">
    <location>
        <begin position="15"/>
        <end position="36"/>
    </location>
</feature>
<gene>
    <name evidence="3" type="ORF">C446_07372</name>
</gene>
<feature type="domain" description="DUF7511" evidence="2">
    <location>
        <begin position="54"/>
        <end position="100"/>
    </location>
</feature>
<keyword evidence="4" id="KW-1185">Reference proteome</keyword>
<dbReference type="STRING" id="1227454.C446_07372"/>
<feature type="region of interest" description="Disordered" evidence="1">
    <location>
        <begin position="1"/>
        <end position="66"/>
    </location>
</feature>
<evidence type="ECO:0000256" key="1">
    <source>
        <dbReference type="SAM" id="MobiDB-lite"/>
    </source>
</evidence>